<protein>
    <submittedName>
        <fullName evidence="2">DUF2243 domain-containing protein</fullName>
    </submittedName>
</protein>
<organism evidence="2 3">
    <name type="scientific">Azospirillum oleiclasticum</name>
    <dbReference type="NCBI Taxonomy" id="2735135"/>
    <lineage>
        <taxon>Bacteria</taxon>
        <taxon>Pseudomonadati</taxon>
        <taxon>Pseudomonadota</taxon>
        <taxon>Alphaproteobacteria</taxon>
        <taxon>Rhodospirillales</taxon>
        <taxon>Azospirillaceae</taxon>
        <taxon>Azospirillum</taxon>
    </lineage>
</organism>
<feature type="transmembrane region" description="Helical" evidence="1">
    <location>
        <begin position="177"/>
        <end position="202"/>
    </location>
</feature>
<name>A0ABX2TI75_9PROT</name>
<feature type="transmembrane region" description="Helical" evidence="1">
    <location>
        <begin position="250"/>
        <end position="268"/>
    </location>
</feature>
<dbReference type="Pfam" id="PF10002">
    <property type="entry name" value="DUF2243"/>
    <property type="match status" value="1"/>
</dbReference>
<dbReference type="InterPro" id="IPR018719">
    <property type="entry name" value="DUF2243_membrane"/>
</dbReference>
<feature type="transmembrane region" description="Helical" evidence="1">
    <location>
        <begin position="17"/>
        <end position="42"/>
    </location>
</feature>
<feature type="transmembrane region" description="Helical" evidence="1">
    <location>
        <begin position="105"/>
        <end position="124"/>
    </location>
</feature>
<keyword evidence="3" id="KW-1185">Reference proteome</keyword>
<keyword evidence="1" id="KW-0812">Transmembrane</keyword>
<dbReference type="EMBL" id="JABFDB010000022">
    <property type="protein sequence ID" value="NYZ22883.1"/>
    <property type="molecule type" value="Genomic_DNA"/>
</dbReference>
<dbReference type="RefSeq" id="WP_180284663.1">
    <property type="nucleotide sequence ID" value="NZ_JABFDB010000022.1"/>
</dbReference>
<reference evidence="2 3" key="1">
    <citation type="submission" date="2020-05" db="EMBL/GenBank/DDBJ databases">
        <title>Azospirillum oleiclasticum sp. nov, a nitrogen-fixing and heavy crude oil-emulsifying bacterium isolated from the crude oil of Yumen Oilfield.</title>
        <authorList>
            <person name="Wu D."/>
            <person name="Cai M."/>
            <person name="Zhang X."/>
        </authorList>
    </citation>
    <scope>NUCLEOTIDE SEQUENCE [LARGE SCALE GENOMIC DNA]</scope>
    <source>
        <strain evidence="2 3">ROY-1-1-2</strain>
    </source>
</reference>
<accession>A0ABX2TI75</accession>
<gene>
    <name evidence="2" type="ORF">HND93_24520</name>
</gene>
<sequence length="272" mass="29347">MSTAAAQNTPSTTPGAWLPWAGCLLGFGLGGFFDGILLHQVLQWHHLLSAVETSALQDLRMQVLADGLFHLLMYVLSVGGLWLLWRSRRAFAEPGADRRLLADALIGFGVWHMLDGVLSHWILGIHRIRMGVENPLFWDLLWFVVFGVAFVAAGWWLRRGGGTACGGSRRTATPATLALAVLIAGPVAALPPPGVTTVMVLFKPGTTLPDVFDAVAAVDGRTIWQDPSGQLWAIDLGVAGDPMRLYRHGAMLVSNSLLPVGCLAWFTIPRPA</sequence>
<keyword evidence="1" id="KW-0472">Membrane</keyword>
<evidence type="ECO:0000256" key="1">
    <source>
        <dbReference type="SAM" id="Phobius"/>
    </source>
</evidence>
<comment type="caution">
    <text evidence="2">The sequence shown here is derived from an EMBL/GenBank/DDBJ whole genome shotgun (WGS) entry which is preliminary data.</text>
</comment>
<keyword evidence="1" id="KW-1133">Transmembrane helix</keyword>
<dbReference type="Proteomes" id="UP000584642">
    <property type="component" value="Unassembled WGS sequence"/>
</dbReference>
<evidence type="ECO:0000313" key="3">
    <source>
        <dbReference type="Proteomes" id="UP000584642"/>
    </source>
</evidence>
<feature type="transmembrane region" description="Helical" evidence="1">
    <location>
        <begin position="136"/>
        <end position="157"/>
    </location>
</feature>
<feature type="transmembrane region" description="Helical" evidence="1">
    <location>
        <begin position="63"/>
        <end position="85"/>
    </location>
</feature>
<evidence type="ECO:0000313" key="2">
    <source>
        <dbReference type="EMBL" id="NYZ22883.1"/>
    </source>
</evidence>
<proteinExistence type="predicted"/>